<dbReference type="PANTHER" id="PTHR42915">
    <property type="entry name" value="HYPOTHETICAL 460 KDA PROTEIN IN FEUA-SIGW INTERGENIC REGION [PRECURSOR]"/>
    <property type="match status" value="1"/>
</dbReference>
<organism evidence="3">
    <name type="scientific">marine metagenome</name>
    <dbReference type="NCBI Taxonomy" id="408172"/>
    <lineage>
        <taxon>unclassified sequences</taxon>
        <taxon>metagenomes</taxon>
        <taxon>ecological metagenomes</taxon>
    </lineage>
</organism>
<name>A0A382PKK4_9ZZZZ</name>
<proteinExistence type="predicted"/>
<gene>
    <name evidence="3" type="ORF">METZ01_LOCUS325305</name>
</gene>
<dbReference type="Gene3D" id="3.40.50.12170">
    <property type="entry name" value="Uncharacterised protein PF07075, DUF1343"/>
    <property type="match status" value="1"/>
</dbReference>
<evidence type="ECO:0000259" key="2">
    <source>
        <dbReference type="Pfam" id="PF20732"/>
    </source>
</evidence>
<dbReference type="EMBL" id="UINC01107234">
    <property type="protein sequence ID" value="SVC72451.1"/>
    <property type="molecule type" value="Genomic_DNA"/>
</dbReference>
<feature type="non-terminal residue" evidence="3">
    <location>
        <position position="344"/>
    </location>
</feature>
<dbReference type="PANTHER" id="PTHR42915:SF1">
    <property type="entry name" value="PEPTIDOGLYCAN BETA-N-ACETYLMURAMIDASE NAMZ"/>
    <property type="match status" value="1"/>
</dbReference>
<accession>A0A382PKK4</accession>
<reference evidence="3" key="1">
    <citation type="submission" date="2018-05" db="EMBL/GenBank/DDBJ databases">
        <authorList>
            <person name="Lanie J.A."/>
            <person name="Ng W.-L."/>
            <person name="Kazmierczak K.M."/>
            <person name="Andrzejewski T.M."/>
            <person name="Davidsen T.M."/>
            <person name="Wayne K.J."/>
            <person name="Tettelin H."/>
            <person name="Glass J.I."/>
            <person name="Rusch D."/>
            <person name="Podicherti R."/>
            <person name="Tsui H.-C.T."/>
            <person name="Winkler M.E."/>
        </authorList>
    </citation>
    <scope>NUCLEOTIDE SEQUENCE</scope>
</reference>
<sequence>AEQKDKFDVQIIFTPQYGILTDPVHSLKPPPDGMDERFDAQIKRLWGREYRPNVLDLREVDLVIIDLQDTGVRFHTFMTTVTKVMEAAAEYEKPVILLDRPNPLNGNILDGPVVRPQFQSFVGYHLVPIRHGMTVGEYALMVNETGWIRQSVICDLTVIPMSNWRRDMWIDETGLTVTPLWKGIVDPVTLTAAAGMGLLEGTNLSFGEGTSKPYTVVGAPWLVPHQLLMGLNKAGLPGVRFAETTFTPDSLSDNVSHPLYAGQECYGVKLIIENKDRFDPLRTTVTILSLTANLEPRRFKWVGNNYVDKLYGHNYLRLFIAQERDIRKLPATWSEEVIRFNQFR</sequence>
<evidence type="ECO:0008006" key="4">
    <source>
        <dbReference type="Google" id="ProtNLM"/>
    </source>
</evidence>
<dbReference type="Gene3D" id="3.90.1150.140">
    <property type="match status" value="1"/>
</dbReference>
<evidence type="ECO:0000259" key="1">
    <source>
        <dbReference type="Pfam" id="PF07075"/>
    </source>
</evidence>
<dbReference type="InterPro" id="IPR048503">
    <property type="entry name" value="NamZ_C"/>
</dbReference>
<dbReference type="AlphaFoldDB" id="A0A382PKK4"/>
<protein>
    <recommendedName>
        <fullName evidence="4">DUF1343 domain-containing protein</fullName>
    </recommendedName>
</protein>
<feature type="non-terminal residue" evidence="3">
    <location>
        <position position="1"/>
    </location>
</feature>
<dbReference type="GO" id="GO:0033922">
    <property type="term" value="F:peptidoglycan beta-N-acetylmuramidase activity"/>
    <property type="evidence" value="ECO:0007669"/>
    <property type="project" value="InterPro"/>
</dbReference>
<feature type="domain" description="Peptidoglycan beta-N-acetylmuramidase NamZ C-terminal" evidence="2">
    <location>
        <begin position="194"/>
        <end position="342"/>
    </location>
</feature>
<dbReference type="InterPro" id="IPR048502">
    <property type="entry name" value="NamZ_N"/>
</dbReference>
<evidence type="ECO:0000313" key="3">
    <source>
        <dbReference type="EMBL" id="SVC72451.1"/>
    </source>
</evidence>
<dbReference type="InterPro" id="IPR008302">
    <property type="entry name" value="NamZ"/>
</dbReference>
<dbReference type="Pfam" id="PF07075">
    <property type="entry name" value="NamZ_N"/>
    <property type="match status" value="1"/>
</dbReference>
<dbReference type="PIRSF" id="PIRSF016719">
    <property type="entry name" value="UCP016719"/>
    <property type="match status" value="1"/>
</dbReference>
<dbReference type="Pfam" id="PF20732">
    <property type="entry name" value="NamZ_C"/>
    <property type="match status" value="1"/>
</dbReference>
<feature type="domain" description="Peptidoglycan beta-N-acetylmuramidase NamZ N-terminal" evidence="1">
    <location>
        <begin position="4"/>
        <end position="176"/>
    </location>
</feature>